<sequence>MDASHHLGQSSSLAICDILLPWLESDPTNHIHFHHITKRVEVGDHQLVHILASLTCIKAGMAPLISADFAQCTAVVC</sequence>
<evidence type="ECO:0000313" key="2">
    <source>
        <dbReference type="Proteomes" id="UP000807353"/>
    </source>
</evidence>
<dbReference type="EMBL" id="MU150229">
    <property type="protein sequence ID" value="KAF9469746.1"/>
    <property type="molecule type" value="Genomic_DNA"/>
</dbReference>
<proteinExistence type="predicted"/>
<dbReference type="AlphaFoldDB" id="A0A9P6CKA5"/>
<dbReference type="Proteomes" id="UP000807353">
    <property type="component" value="Unassembled WGS sequence"/>
</dbReference>
<name>A0A9P6CKA5_9AGAR</name>
<keyword evidence="2" id="KW-1185">Reference proteome</keyword>
<comment type="caution">
    <text evidence="1">The sequence shown here is derived from an EMBL/GenBank/DDBJ whole genome shotgun (WGS) entry which is preliminary data.</text>
</comment>
<evidence type="ECO:0000313" key="1">
    <source>
        <dbReference type="EMBL" id="KAF9469746.1"/>
    </source>
</evidence>
<protein>
    <submittedName>
        <fullName evidence="1">Uncharacterized protein</fullName>
    </submittedName>
</protein>
<dbReference type="OrthoDB" id="3258143at2759"/>
<accession>A0A9P6CKA5</accession>
<gene>
    <name evidence="1" type="ORF">BDZ94DRAFT_1243163</name>
</gene>
<organism evidence="1 2">
    <name type="scientific">Collybia nuda</name>
    <dbReference type="NCBI Taxonomy" id="64659"/>
    <lineage>
        <taxon>Eukaryota</taxon>
        <taxon>Fungi</taxon>
        <taxon>Dikarya</taxon>
        <taxon>Basidiomycota</taxon>
        <taxon>Agaricomycotina</taxon>
        <taxon>Agaricomycetes</taxon>
        <taxon>Agaricomycetidae</taxon>
        <taxon>Agaricales</taxon>
        <taxon>Tricholomatineae</taxon>
        <taxon>Clitocybaceae</taxon>
        <taxon>Collybia</taxon>
    </lineage>
</organism>
<reference evidence="1" key="1">
    <citation type="submission" date="2020-11" db="EMBL/GenBank/DDBJ databases">
        <authorList>
            <consortium name="DOE Joint Genome Institute"/>
            <person name="Ahrendt S."/>
            <person name="Riley R."/>
            <person name="Andreopoulos W."/>
            <person name="Labutti K."/>
            <person name="Pangilinan J."/>
            <person name="Ruiz-Duenas F.J."/>
            <person name="Barrasa J.M."/>
            <person name="Sanchez-Garcia M."/>
            <person name="Camarero S."/>
            <person name="Miyauchi S."/>
            <person name="Serrano A."/>
            <person name="Linde D."/>
            <person name="Babiker R."/>
            <person name="Drula E."/>
            <person name="Ayuso-Fernandez I."/>
            <person name="Pacheco R."/>
            <person name="Padilla G."/>
            <person name="Ferreira P."/>
            <person name="Barriuso J."/>
            <person name="Kellner H."/>
            <person name="Castanera R."/>
            <person name="Alfaro M."/>
            <person name="Ramirez L."/>
            <person name="Pisabarro A.G."/>
            <person name="Kuo A."/>
            <person name="Tritt A."/>
            <person name="Lipzen A."/>
            <person name="He G."/>
            <person name="Yan M."/>
            <person name="Ng V."/>
            <person name="Cullen D."/>
            <person name="Martin F."/>
            <person name="Rosso M.-N."/>
            <person name="Henrissat B."/>
            <person name="Hibbett D."/>
            <person name="Martinez A.T."/>
            <person name="Grigoriev I.V."/>
        </authorList>
    </citation>
    <scope>NUCLEOTIDE SEQUENCE</scope>
    <source>
        <strain evidence="1">CBS 247.69</strain>
    </source>
</reference>